<evidence type="ECO:0000256" key="2">
    <source>
        <dbReference type="SAM" id="SignalP"/>
    </source>
</evidence>
<name>A0A2P8EQS6_9GAMM</name>
<evidence type="ECO:0000256" key="1">
    <source>
        <dbReference type="SAM" id="MobiDB-lite"/>
    </source>
</evidence>
<sequence>MSNHTKPTIAAVGTAFLLGLGATSAVAADNPFAAQPLSSGYAELAEAKCGEAKCGGDTKPKADTEGKCGEAKCGAEATPKADTEGKCGEAKCGGNQ</sequence>
<keyword evidence="2" id="KW-0732">Signal</keyword>
<feature type="chain" id="PRO_5015139308" description="Low-complexity protein" evidence="2">
    <location>
        <begin position="28"/>
        <end position="96"/>
    </location>
</feature>
<feature type="signal peptide" evidence="2">
    <location>
        <begin position="1"/>
        <end position="27"/>
    </location>
</feature>
<proteinExistence type="predicted"/>
<accession>A0A2P8EQS6</accession>
<feature type="compositionally biased region" description="Basic and acidic residues" evidence="1">
    <location>
        <begin position="79"/>
        <end position="89"/>
    </location>
</feature>
<reference evidence="3 4" key="1">
    <citation type="submission" date="2018-03" db="EMBL/GenBank/DDBJ databases">
        <title>Genomic Encyclopedia of Archaeal and Bacterial Type Strains, Phase II (KMG-II): from individual species to whole genera.</title>
        <authorList>
            <person name="Goeker M."/>
        </authorList>
    </citation>
    <scope>NUCLEOTIDE SEQUENCE [LARGE SCALE GENOMIC DNA]</scope>
    <source>
        <strain evidence="3 4">DSM 17586</strain>
    </source>
</reference>
<organism evidence="3 4">
    <name type="scientific">Marinobacterium halophilum</name>
    <dbReference type="NCBI Taxonomy" id="267374"/>
    <lineage>
        <taxon>Bacteria</taxon>
        <taxon>Pseudomonadati</taxon>
        <taxon>Pseudomonadota</taxon>
        <taxon>Gammaproteobacteria</taxon>
        <taxon>Oceanospirillales</taxon>
        <taxon>Oceanospirillaceae</taxon>
        <taxon>Marinobacterium</taxon>
    </lineage>
</organism>
<evidence type="ECO:0008006" key="5">
    <source>
        <dbReference type="Google" id="ProtNLM"/>
    </source>
</evidence>
<keyword evidence="4" id="KW-1185">Reference proteome</keyword>
<protein>
    <recommendedName>
        <fullName evidence="5">Low-complexity protein</fullName>
    </recommendedName>
</protein>
<comment type="caution">
    <text evidence="3">The sequence shown here is derived from an EMBL/GenBank/DDBJ whole genome shotgun (WGS) entry which is preliminary data.</text>
</comment>
<dbReference type="EMBL" id="PYGI01000022">
    <property type="protein sequence ID" value="PSL11827.1"/>
    <property type="molecule type" value="Genomic_DNA"/>
</dbReference>
<dbReference type="Proteomes" id="UP000242133">
    <property type="component" value="Unassembled WGS sequence"/>
</dbReference>
<dbReference type="AlphaFoldDB" id="A0A2P8EQS6"/>
<feature type="region of interest" description="Disordered" evidence="1">
    <location>
        <begin position="77"/>
        <end position="96"/>
    </location>
</feature>
<evidence type="ECO:0000313" key="3">
    <source>
        <dbReference type="EMBL" id="PSL11827.1"/>
    </source>
</evidence>
<dbReference type="RefSeq" id="WP_211298155.1">
    <property type="nucleotide sequence ID" value="NZ_PYGI01000022.1"/>
</dbReference>
<gene>
    <name evidence="3" type="ORF">CLV44_12250</name>
</gene>
<evidence type="ECO:0000313" key="4">
    <source>
        <dbReference type="Proteomes" id="UP000242133"/>
    </source>
</evidence>